<comment type="subcellular location">
    <subcellularLocation>
        <location evidence="1">Membrane</location>
        <topology evidence="1">Single-pass membrane protein</topology>
    </subcellularLocation>
</comment>
<gene>
    <name evidence="7" type="ordered locus">Lbys_2105</name>
</gene>
<evidence type="ECO:0000313" key="8">
    <source>
        <dbReference type="Proteomes" id="UP000007435"/>
    </source>
</evidence>
<dbReference type="InterPro" id="IPR007452">
    <property type="entry name" value="TamB_C"/>
</dbReference>
<dbReference type="PANTHER" id="PTHR36985">
    <property type="entry name" value="TRANSLOCATION AND ASSEMBLY MODULE SUBUNIT TAMB"/>
    <property type="match status" value="1"/>
</dbReference>
<dbReference type="STRING" id="649349.Lbys_2105"/>
<dbReference type="Pfam" id="PF04357">
    <property type="entry name" value="TamB"/>
    <property type="match status" value="1"/>
</dbReference>
<dbReference type="Proteomes" id="UP000007435">
    <property type="component" value="Chromosome"/>
</dbReference>
<dbReference type="RefSeq" id="WP_013408847.1">
    <property type="nucleotide sequence ID" value="NC_014655.1"/>
</dbReference>
<reference evidence="7 8" key="2">
    <citation type="journal article" date="2011" name="Stand. Genomic Sci.">
        <title>Complete genome sequence of Leadbetterella byssophila type strain (4M15).</title>
        <authorList>
            <person name="Abt B."/>
            <person name="Teshima H."/>
            <person name="Lucas S."/>
            <person name="Lapidus A."/>
            <person name="Del Rio T.G."/>
            <person name="Nolan M."/>
            <person name="Tice H."/>
            <person name="Cheng J.F."/>
            <person name="Pitluck S."/>
            <person name="Liolios K."/>
            <person name="Pagani I."/>
            <person name="Ivanova N."/>
            <person name="Mavromatis K."/>
            <person name="Pati A."/>
            <person name="Tapia R."/>
            <person name="Han C."/>
            <person name="Goodwin L."/>
            <person name="Chen A."/>
            <person name="Palaniappan K."/>
            <person name="Land M."/>
            <person name="Hauser L."/>
            <person name="Chang Y.J."/>
            <person name="Jeffries C.D."/>
            <person name="Rohde M."/>
            <person name="Goker M."/>
            <person name="Tindall B.J."/>
            <person name="Detter J.C."/>
            <person name="Woyke T."/>
            <person name="Bristow J."/>
            <person name="Eisen J.A."/>
            <person name="Markowitz V."/>
            <person name="Hugenholtz P."/>
            <person name="Klenk H.P."/>
            <person name="Kyrpides N.C."/>
        </authorList>
    </citation>
    <scope>NUCLEOTIDE SEQUENCE [LARGE SCALE GENOMIC DNA]</scope>
    <source>
        <strain evidence="8">DSM 17132 / JCM 16389 / KACC 11308 / NBRC 106382 / 4M15</strain>
    </source>
</reference>
<evidence type="ECO:0000256" key="4">
    <source>
        <dbReference type="ARBA" id="ARBA00023136"/>
    </source>
</evidence>
<keyword evidence="3 5" id="KW-1133">Transmembrane helix</keyword>
<evidence type="ECO:0000259" key="6">
    <source>
        <dbReference type="Pfam" id="PF04357"/>
    </source>
</evidence>
<dbReference type="KEGG" id="lby:Lbys_2105"/>
<dbReference type="PANTHER" id="PTHR36985:SF1">
    <property type="entry name" value="TRANSLOCATION AND ASSEMBLY MODULE SUBUNIT TAMB"/>
    <property type="match status" value="1"/>
</dbReference>
<evidence type="ECO:0000313" key="7">
    <source>
        <dbReference type="EMBL" id="ADQ17801.1"/>
    </source>
</evidence>
<dbReference type="GO" id="GO:0009306">
    <property type="term" value="P:protein secretion"/>
    <property type="evidence" value="ECO:0007669"/>
    <property type="project" value="InterPro"/>
</dbReference>
<evidence type="ECO:0000256" key="5">
    <source>
        <dbReference type="SAM" id="Phobius"/>
    </source>
</evidence>
<feature type="transmembrane region" description="Helical" evidence="5">
    <location>
        <begin position="7"/>
        <end position="30"/>
    </location>
</feature>
<proteinExistence type="predicted"/>
<evidence type="ECO:0000256" key="3">
    <source>
        <dbReference type="ARBA" id="ARBA00022989"/>
    </source>
</evidence>
<evidence type="ECO:0000256" key="2">
    <source>
        <dbReference type="ARBA" id="ARBA00022692"/>
    </source>
</evidence>
<evidence type="ECO:0000256" key="1">
    <source>
        <dbReference type="ARBA" id="ARBA00004167"/>
    </source>
</evidence>
<feature type="domain" description="Translocation and assembly module TamB C-terminal" evidence="6">
    <location>
        <begin position="1058"/>
        <end position="1478"/>
    </location>
</feature>
<sequence length="1530" mass="173611">MKRTIGIVIRILTFTLIGVFLCLFIAFYSLQLPEVQTRFSQKAMSWLTEKMGNNISVSNVRITWFDKVVFEDLNIKDNQDRNMIYVREVYVDLSTKLRFNFKEAIHKDSLKGWTFNPAAFIQFRNSLDFVTLHQPEAHFIRDRKGMLNFDYFLLEIDKLTKKEKKGKKQVKPFVVDNLNLRDGMVSIVAENGKRKTDGTFDFGNFEFRDLNARLESVSFKRDTIQLYSHNLKAKDSFSGLEIKNATGKFFHCKKALRLDQFHAHLNDSHIQQRLHFSYSKPSDFGDFFNKVHMDADLQNTILHAKDIGFFIPVMQEFKEVYQVNSKLDGTVADLHLKDAQITFGKGSKIVGDAHFIGLPELKTTRNVWVLKPSTLLAADVAQYTSEPTFHKYIQKLERLDFSGSFDGVYNEFQSKPKIYSPRIGEIVGEVHVKAKEQLEYSGHLLINQVKIGELFDNPQLNEITFLGKINGEGRTREDANIHLDGHVSAIDYRNYRYKNIEVDGNLKESLFDGKINIDDPNILADVEGKIDFNQEVNAFNIEGRLGYANLKTLGFTNKDYQITFDLNVDFKGNKLDDWLGEANIENLELRENGKTLRANSLYFFSDLVGNERSFKVESEFFNAGMRGNFVPSRLGADVSDFVLEHLKFFQTSEEEREAYYERKKETGEYHLDPYNASFNVLFNRPSPFFDFFAPGVNVSPKTHLSGSFQAGKESTLKISGDTDTLDVKGNLFYGTVFDYVASKDILAPGVVNKIRVKSDKQRTGNNVHTEELVINGNWEGTQIIDFRTFVTQESSGSTIDLRGNLNFFEDGFSVRLLPDQTKVRLIDLDWNFDPRNKIEFRKRNVIFNYLKLQGGNNQFVSLNGELSTNPADVLRLEVNEFNIENLLPFINVELKGIANGNFDVQNYFQSPLYVSNLHVNDFYYKKSLIGTVTTTALWDEEKERLNLEANVFRNMEEILKADGYFKPSEGLNMKGFMRNADLQMFKGMTGDVFADLQGRANGEFKVKGTPKRPLFNGAIHITDGSLKVAISGTSLYFEDDVLLTDNGFELPIDGVEVKDALNGNTARLYGKVFYRNVPGFGVDLRADINGRSGFKLMDIPAFGNDYLFGTAYVTGDIALSGDFDDLLISGNLSSREGTAVTIPTDGDTKIDTQQEGIPFLRRQIHVDSTSTRVKKPTLKTGGVRVAVNLSLTPDAQGEIIFDRTNNDILSLYGDGKLSVLYDSRGEFTINGPYNVRGGKYFFSFQNLASLRRFDISDKSKITFNGDPFEANLDIHAQYTANISLNKVSPQMTNSSARFPVFVNVYLTDRLLTPTIKYNIEFDLKQIPISGQTDILAFEQRLSNDEQLLSRNVSSILVFNEVFPDNNLADAITQQFLIDNISSLLSNQIGNLANKLNPNLEFGVRFGDFRENLLNNMQLDFTYKFLNNRVKLSGKGAFVNSLENSISLNSSTYGQLSVGGELEYLISDDGAYRFKLYSRSVPTNYYVFYSQGNVVVSGGSLIISRNFNSFFRKKDNRTIPLGVGSQDRTDQ</sequence>
<dbReference type="OrthoDB" id="9811276at2"/>
<protein>
    <recommendedName>
        <fullName evidence="6">Translocation and assembly module TamB C-terminal domain-containing protein</fullName>
    </recommendedName>
</protein>
<dbReference type="HOGENOM" id="CLU_002997_1_0_10"/>
<dbReference type="EMBL" id="CP002305">
    <property type="protein sequence ID" value="ADQ17801.1"/>
    <property type="molecule type" value="Genomic_DNA"/>
</dbReference>
<dbReference type="eggNOG" id="COG2911">
    <property type="taxonomic scope" value="Bacteria"/>
</dbReference>
<keyword evidence="4 5" id="KW-0472">Membrane</keyword>
<dbReference type="GO" id="GO:0005886">
    <property type="term" value="C:plasma membrane"/>
    <property type="evidence" value="ECO:0007669"/>
    <property type="project" value="InterPro"/>
</dbReference>
<accession>E4RTS7</accession>
<keyword evidence="8" id="KW-1185">Reference proteome</keyword>
<reference key="1">
    <citation type="submission" date="2010-11" db="EMBL/GenBank/DDBJ databases">
        <title>The complete genome of Leadbetterella byssophila DSM 17132.</title>
        <authorList>
            <consortium name="US DOE Joint Genome Institute (JGI-PGF)"/>
            <person name="Lucas S."/>
            <person name="Copeland A."/>
            <person name="Lapidus A."/>
            <person name="Glavina del Rio T."/>
            <person name="Dalin E."/>
            <person name="Tice H."/>
            <person name="Bruce D."/>
            <person name="Goodwin L."/>
            <person name="Pitluck S."/>
            <person name="Kyrpides N."/>
            <person name="Mavromatis K."/>
            <person name="Ivanova N."/>
            <person name="Teshima H."/>
            <person name="Brettin T."/>
            <person name="Detter J.C."/>
            <person name="Han C."/>
            <person name="Tapia R."/>
            <person name="Land M."/>
            <person name="Hauser L."/>
            <person name="Markowitz V."/>
            <person name="Cheng J.-F."/>
            <person name="Hugenholtz P."/>
            <person name="Woyke T."/>
            <person name="Wu D."/>
            <person name="Tindall B."/>
            <person name="Pomrenke H.G."/>
            <person name="Brambilla E."/>
            <person name="Klenk H.-P."/>
            <person name="Eisen J.A."/>
        </authorList>
    </citation>
    <scope>NUCLEOTIDE SEQUENCE [LARGE SCALE GENOMIC DNA]</scope>
    <source>
        <strain>DSM 17132</strain>
    </source>
</reference>
<keyword evidence="2 5" id="KW-0812">Transmembrane</keyword>
<name>E4RTS7_LEAB4</name>
<organism evidence="7 8">
    <name type="scientific">Leadbetterella byssophila (strain DSM 17132 / JCM 16389 / KACC 11308 / NBRC 106382 / 4M15)</name>
    <dbReference type="NCBI Taxonomy" id="649349"/>
    <lineage>
        <taxon>Bacteria</taxon>
        <taxon>Pseudomonadati</taxon>
        <taxon>Bacteroidota</taxon>
        <taxon>Cytophagia</taxon>
        <taxon>Cytophagales</taxon>
        <taxon>Leadbetterellaceae</taxon>
        <taxon>Leadbetterella</taxon>
    </lineage>
</organism>